<dbReference type="Proteomes" id="UP000815677">
    <property type="component" value="Unassembled WGS sequence"/>
</dbReference>
<gene>
    <name evidence="1" type="ORF">MCHLO_04038</name>
</gene>
<dbReference type="EMBL" id="DF842544">
    <property type="protein sequence ID" value="GAT46523.1"/>
    <property type="molecule type" value="Genomic_DNA"/>
</dbReference>
<protein>
    <recommendedName>
        <fullName evidence="3">F-box domain-containing protein</fullName>
    </recommendedName>
</protein>
<evidence type="ECO:0000313" key="2">
    <source>
        <dbReference type="Proteomes" id="UP000815677"/>
    </source>
</evidence>
<name>A0ABQ0L5S2_MYCCL</name>
<reference evidence="1" key="1">
    <citation type="submission" date="2014-09" db="EMBL/GenBank/DDBJ databases">
        <title>Genome sequence of the luminous mushroom Mycena chlorophos for searching fungal bioluminescence genes.</title>
        <authorList>
            <person name="Tanaka Y."/>
            <person name="Kasuga D."/>
            <person name="Oba Y."/>
            <person name="Hase S."/>
            <person name="Sato K."/>
            <person name="Oba Y."/>
            <person name="Sakakibara Y."/>
        </authorList>
    </citation>
    <scope>NUCLEOTIDE SEQUENCE</scope>
</reference>
<dbReference type="Gene3D" id="1.20.1280.50">
    <property type="match status" value="1"/>
</dbReference>
<evidence type="ECO:0000313" key="1">
    <source>
        <dbReference type="EMBL" id="GAT46523.1"/>
    </source>
</evidence>
<proteinExistence type="predicted"/>
<organism evidence="1 2">
    <name type="scientific">Mycena chlorophos</name>
    <name type="common">Agaric fungus</name>
    <name type="synonym">Agaricus chlorophos</name>
    <dbReference type="NCBI Taxonomy" id="658473"/>
    <lineage>
        <taxon>Eukaryota</taxon>
        <taxon>Fungi</taxon>
        <taxon>Dikarya</taxon>
        <taxon>Basidiomycota</taxon>
        <taxon>Agaricomycotina</taxon>
        <taxon>Agaricomycetes</taxon>
        <taxon>Agaricomycetidae</taxon>
        <taxon>Agaricales</taxon>
        <taxon>Marasmiineae</taxon>
        <taxon>Mycenaceae</taxon>
        <taxon>Mycena</taxon>
    </lineage>
</organism>
<accession>A0ABQ0L5S2</accession>
<evidence type="ECO:0008006" key="3">
    <source>
        <dbReference type="Google" id="ProtNLM"/>
    </source>
</evidence>
<keyword evidence="2" id="KW-1185">Reference proteome</keyword>
<sequence length="460" mass="51868">MSAAAFNILSLPIEITTEIFLHALPGERKLTLRHLDAPLVFLSVCKTWNQIAHSTPTLWRFLSLYISPPNFRKAGDATFLAGLERWFLRCEERLGLHFKLSGPVGCVAWVLGSEAFRSHASSISYLRLTPINHASEAATIELPELSNLRAFEWVKPPHNLNGSGRVSLAAGPQYPQLRRAFIHYGTTSELALPWHQLTEVHCRSRAVAEVLQFVRLLPNVVRFENITSRNFRERDTLGAKDEVLHPTVQHLRIEHHYKPSPRKRAALEFVAAPNVKRLRTDVPQSTFTAFLQRSRSPSITHLDVDLSDDNKWDWAVDAFNSQLPALVELRLRYPATCSANSFFRHFSDKTFLPNLRTLVVECIRHTAEEDAPAADLPLEDSAEPCPFSAIILWAGPAVAGRLGSQVGHLGFLQLLERVPEDASLDVGIPDGVKEVYRKLGNLGVRVQIRRTRDVHFEVEY</sequence>